<feature type="compositionally biased region" description="Polar residues" evidence="2">
    <location>
        <begin position="9"/>
        <end position="18"/>
    </location>
</feature>
<protein>
    <recommendedName>
        <fullName evidence="3">BZIP domain-containing protein</fullName>
    </recommendedName>
</protein>
<dbReference type="PANTHER" id="PTHR37012:SF2">
    <property type="entry name" value="BZIP DOMAIN-CONTAINING PROTEIN-RELATED"/>
    <property type="match status" value="1"/>
</dbReference>
<dbReference type="Pfam" id="PF00170">
    <property type="entry name" value="bZIP_1"/>
    <property type="match status" value="1"/>
</dbReference>
<reference evidence="4 5" key="1">
    <citation type="submission" date="2024-07" db="EMBL/GenBank/DDBJ databases">
        <title>Draft sequence of the Neodothiora populina.</title>
        <authorList>
            <person name="Drown D.D."/>
            <person name="Schuette U.S."/>
            <person name="Buechlein A.B."/>
            <person name="Rusch D.R."/>
            <person name="Winton L.W."/>
            <person name="Adams G.A."/>
        </authorList>
    </citation>
    <scope>NUCLEOTIDE SEQUENCE [LARGE SCALE GENOMIC DNA]</scope>
    <source>
        <strain evidence="4 5">CPC 39397</strain>
    </source>
</reference>
<evidence type="ECO:0000256" key="2">
    <source>
        <dbReference type="SAM" id="MobiDB-lite"/>
    </source>
</evidence>
<organism evidence="4 5">
    <name type="scientific">Neodothiora populina</name>
    <dbReference type="NCBI Taxonomy" id="2781224"/>
    <lineage>
        <taxon>Eukaryota</taxon>
        <taxon>Fungi</taxon>
        <taxon>Dikarya</taxon>
        <taxon>Ascomycota</taxon>
        <taxon>Pezizomycotina</taxon>
        <taxon>Dothideomycetes</taxon>
        <taxon>Dothideomycetidae</taxon>
        <taxon>Dothideales</taxon>
        <taxon>Dothioraceae</taxon>
        <taxon>Neodothiora</taxon>
    </lineage>
</organism>
<accession>A0ABR3P705</accession>
<evidence type="ECO:0000313" key="5">
    <source>
        <dbReference type="Proteomes" id="UP001562354"/>
    </source>
</evidence>
<feature type="region of interest" description="Disordered" evidence="2">
    <location>
        <begin position="1"/>
        <end position="36"/>
    </location>
</feature>
<feature type="coiled-coil region" evidence="1">
    <location>
        <begin position="54"/>
        <end position="81"/>
    </location>
</feature>
<dbReference type="InterPro" id="IPR021833">
    <property type="entry name" value="DUF3425"/>
</dbReference>
<dbReference type="Gene3D" id="1.20.5.170">
    <property type="match status" value="1"/>
</dbReference>
<dbReference type="InterPro" id="IPR046347">
    <property type="entry name" value="bZIP_sf"/>
</dbReference>
<keyword evidence="1" id="KW-0175">Coiled coil</keyword>
<dbReference type="PROSITE" id="PS00036">
    <property type="entry name" value="BZIP_BASIC"/>
    <property type="match status" value="1"/>
</dbReference>
<gene>
    <name evidence="4" type="ORF">AAFC00_002420</name>
</gene>
<comment type="caution">
    <text evidence="4">The sequence shown here is derived from an EMBL/GenBank/DDBJ whole genome shotgun (WGS) entry which is preliminary data.</text>
</comment>
<feature type="region of interest" description="Disordered" evidence="2">
    <location>
        <begin position="114"/>
        <end position="165"/>
    </location>
</feature>
<evidence type="ECO:0000256" key="1">
    <source>
        <dbReference type="SAM" id="Coils"/>
    </source>
</evidence>
<feature type="domain" description="BZIP" evidence="3">
    <location>
        <begin position="23"/>
        <end position="38"/>
    </location>
</feature>
<name>A0ABR3P705_9PEZI</name>
<dbReference type="InterPro" id="IPR004827">
    <property type="entry name" value="bZIP"/>
</dbReference>
<dbReference type="GeneID" id="95976122"/>
<dbReference type="SMART" id="SM00338">
    <property type="entry name" value="BRLZ"/>
    <property type="match status" value="1"/>
</dbReference>
<proteinExistence type="predicted"/>
<dbReference type="Pfam" id="PF11905">
    <property type="entry name" value="DUF3425"/>
    <property type="match status" value="1"/>
</dbReference>
<dbReference type="RefSeq" id="XP_069198240.1">
    <property type="nucleotide sequence ID" value="XM_069341732.1"/>
</dbReference>
<dbReference type="PANTHER" id="PTHR37012">
    <property type="entry name" value="B-ZIP TRANSCRIPTION FACTOR (EUROFUNG)-RELATED"/>
    <property type="match status" value="1"/>
</dbReference>
<sequence length="542" mass="61186">MTRTREAKQQSQGASSDTIEAERKKQRNRLSQKAFRNRQAEYIRELENRVAGLSKSDDERVAELEEENKSLRSQLLNVNNKLESVQVTLQTLTNTISGALNLSSKSEDEVEVVVKQDSSPEPQNTVETKGREQSLGLPESGQNATTENFYVVPGDPLSPNNVQSTSSMGFIEELPSDGRQAESQSQSDNLALNSLMDQSGAEPSWGLTTYSNKSPSNLQHQSPVEISHIPNTWTFEYQMGPEAYTRAFNASQDTSTALEMEWTPSNSPFSEHLTTLYNCLRGKWQSFGMSLSSRPEIPKQSVSMVLSMFNSVARPEAMMWYAKTRFYHIVDFAVWQLRPSQEAYERIHPRYRPTNLQLSGNYPCIIDWLPFASIRDKLILFHSANPYIDNIFSDCVASYSVEGVLSDLIIGAPPTPIYARILDFVIAMGNKAPRSTPQQQDLQLPVADLNMLFESPHYARLAFKKLKMDKDLSNYKLDPLFFRKYPELFDPTSGVMARGVSLKPPAQVLLPVPKPLDAQTVGVYRSFTDFSLSMLWNTFPQR</sequence>
<evidence type="ECO:0000259" key="3">
    <source>
        <dbReference type="PROSITE" id="PS00036"/>
    </source>
</evidence>
<keyword evidence="5" id="KW-1185">Reference proteome</keyword>
<evidence type="ECO:0000313" key="4">
    <source>
        <dbReference type="EMBL" id="KAL1301964.1"/>
    </source>
</evidence>
<dbReference type="EMBL" id="JBFMKM010000012">
    <property type="protein sequence ID" value="KAL1301964.1"/>
    <property type="molecule type" value="Genomic_DNA"/>
</dbReference>
<dbReference type="Proteomes" id="UP001562354">
    <property type="component" value="Unassembled WGS sequence"/>
</dbReference>
<dbReference type="CDD" id="cd14688">
    <property type="entry name" value="bZIP_YAP"/>
    <property type="match status" value="1"/>
</dbReference>
<dbReference type="SUPFAM" id="SSF57959">
    <property type="entry name" value="Leucine zipper domain"/>
    <property type="match status" value="1"/>
</dbReference>